<keyword evidence="2" id="KW-1185">Reference proteome</keyword>
<reference evidence="1 2" key="1">
    <citation type="journal article" date="2003" name="Nature">
        <title>Genome divergence in two Prochlorococcus ecotypes reflects oceanic niche differentiation.</title>
        <authorList>
            <person name="Rocap G."/>
            <person name="Larimer F.W."/>
            <person name="Lamerdin J.E."/>
            <person name="Malfatti S."/>
            <person name="Chain P."/>
            <person name="Ahlgren N.A."/>
            <person name="Arellano A."/>
            <person name="Coleman M."/>
            <person name="Hauser L."/>
            <person name="Hess W.R."/>
            <person name="Johnson Z.I."/>
            <person name="Land M.L."/>
            <person name="Lindell D."/>
            <person name="Post A.F."/>
            <person name="Regala W."/>
            <person name="Shah M."/>
            <person name="Shaw S.L."/>
            <person name="Steglich C."/>
            <person name="Sullivan M.B."/>
            <person name="Ting C.S."/>
            <person name="Tolonen A."/>
            <person name="Webb E.A."/>
            <person name="Zinser E.R."/>
            <person name="Chisholm S.W."/>
        </authorList>
    </citation>
    <scope>NUCLEOTIDE SEQUENCE [LARGE SCALE GENOMIC DNA]</scope>
    <source>
        <strain evidence="2">MIT 9313</strain>
    </source>
</reference>
<evidence type="ECO:0000313" key="1">
    <source>
        <dbReference type="EMBL" id="CAE20473.1"/>
    </source>
</evidence>
<accession>Q7V8N8</accession>
<protein>
    <recommendedName>
        <fullName evidence="3">DUF1311 domain-containing protein</fullName>
    </recommendedName>
</protein>
<dbReference type="KEGG" id="pmt:PMT_0298"/>
<organism evidence="1 2">
    <name type="scientific">Prochlorococcus marinus (strain MIT 9313)</name>
    <dbReference type="NCBI Taxonomy" id="74547"/>
    <lineage>
        <taxon>Bacteria</taxon>
        <taxon>Bacillati</taxon>
        <taxon>Cyanobacteriota</taxon>
        <taxon>Cyanophyceae</taxon>
        <taxon>Synechococcales</taxon>
        <taxon>Prochlorococcaceae</taxon>
        <taxon>Prochlorococcus</taxon>
    </lineage>
</organism>
<gene>
    <name evidence="1" type="ordered locus">PMT_0298</name>
</gene>
<proteinExistence type="predicted"/>
<dbReference type="EMBL" id="BX548175">
    <property type="protein sequence ID" value="CAE20473.1"/>
    <property type="molecule type" value="Genomic_DNA"/>
</dbReference>
<name>Q7V8N8_PROMM</name>
<evidence type="ECO:0008006" key="3">
    <source>
        <dbReference type="Google" id="ProtNLM"/>
    </source>
</evidence>
<dbReference type="Proteomes" id="UP000001423">
    <property type="component" value="Chromosome"/>
</dbReference>
<dbReference type="HOGENOM" id="CLU_2221896_0_0_3"/>
<sequence>MRFLPALLPLACLLQLPKVIGQDLQCPGQNTLEMRYCASLDLEDSNKNLRSQLPAGTFERWQQTTKEVCAKAYAPYKKGTIYPQVIIRCDDNLNRALLKELKGLGEN</sequence>
<dbReference type="AlphaFoldDB" id="Q7V8N8"/>
<evidence type="ECO:0000313" key="2">
    <source>
        <dbReference type="Proteomes" id="UP000001423"/>
    </source>
</evidence>
<dbReference type="RefSeq" id="WP_011129677.1">
    <property type="nucleotide sequence ID" value="NC_005071.1"/>
</dbReference>